<organism evidence="2 3">
    <name type="scientific">Cirrhinus mrigala</name>
    <name type="common">Mrigala</name>
    <dbReference type="NCBI Taxonomy" id="683832"/>
    <lineage>
        <taxon>Eukaryota</taxon>
        <taxon>Metazoa</taxon>
        <taxon>Chordata</taxon>
        <taxon>Craniata</taxon>
        <taxon>Vertebrata</taxon>
        <taxon>Euteleostomi</taxon>
        <taxon>Actinopterygii</taxon>
        <taxon>Neopterygii</taxon>
        <taxon>Teleostei</taxon>
        <taxon>Ostariophysi</taxon>
        <taxon>Cypriniformes</taxon>
        <taxon>Cyprinidae</taxon>
        <taxon>Labeoninae</taxon>
        <taxon>Labeonini</taxon>
        <taxon>Cirrhinus</taxon>
    </lineage>
</organism>
<evidence type="ECO:0000256" key="1">
    <source>
        <dbReference type="SAM" id="MobiDB-lite"/>
    </source>
</evidence>
<dbReference type="EMBL" id="JAMKFB020000003">
    <property type="protein sequence ID" value="KAL0196685.1"/>
    <property type="molecule type" value="Genomic_DNA"/>
</dbReference>
<sequence>LWSACRHAVLRRAAGPEGAKGAGQSPPTLTPSPIHAKGAGQLRMADDGTAVIVPA</sequence>
<feature type="non-terminal residue" evidence="2">
    <location>
        <position position="55"/>
    </location>
</feature>
<reference evidence="2 3" key="1">
    <citation type="submission" date="2024-05" db="EMBL/GenBank/DDBJ databases">
        <title>Genome sequencing and assembly of Indian major carp, Cirrhinus mrigala (Hamilton, 1822).</title>
        <authorList>
            <person name="Mohindra V."/>
            <person name="Chowdhury L.M."/>
            <person name="Lal K."/>
            <person name="Jena J.K."/>
        </authorList>
    </citation>
    <scope>NUCLEOTIDE SEQUENCE [LARGE SCALE GENOMIC DNA]</scope>
    <source>
        <strain evidence="2">CM1030</strain>
        <tissue evidence="2">Blood</tissue>
    </source>
</reference>
<keyword evidence="3" id="KW-1185">Reference proteome</keyword>
<comment type="caution">
    <text evidence="2">The sequence shown here is derived from an EMBL/GenBank/DDBJ whole genome shotgun (WGS) entry which is preliminary data.</text>
</comment>
<gene>
    <name evidence="2" type="ORF">M9458_005225</name>
</gene>
<proteinExistence type="predicted"/>
<evidence type="ECO:0000313" key="3">
    <source>
        <dbReference type="Proteomes" id="UP001529510"/>
    </source>
</evidence>
<dbReference type="Proteomes" id="UP001529510">
    <property type="component" value="Unassembled WGS sequence"/>
</dbReference>
<feature type="region of interest" description="Disordered" evidence="1">
    <location>
        <begin position="13"/>
        <end position="48"/>
    </location>
</feature>
<evidence type="ECO:0000313" key="2">
    <source>
        <dbReference type="EMBL" id="KAL0196685.1"/>
    </source>
</evidence>
<dbReference type="AlphaFoldDB" id="A0ABD0RGQ6"/>
<name>A0ABD0RGQ6_CIRMR</name>
<feature type="non-terminal residue" evidence="2">
    <location>
        <position position="1"/>
    </location>
</feature>
<accession>A0ABD0RGQ6</accession>
<protein>
    <submittedName>
        <fullName evidence="2">Uncharacterized protein</fullName>
    </submittedName>
</protein>